<evidence type="ECO:0000256" key="4">
    <source>
        <dbReference type="ARBA" id="ARBA00023163"/>
    </source>
</evidence>
<keyword evidence="10" id="KW-1185">Reference proteome</keyword>
<evidence type="ECO:0000313" key="10">
    <source>
        <dbReference type="Proteomes" id="UP001454086"/>
    </source>
</evidence>
<dbReference type="SMART" id="SM00448">
    <property type="entry name" value="REC"/>
    <property type="match status" value="1"/>
</dbReference>
<protein>
    <recommendedName>
        <fullName evidence="1">Stage 0 sporulation protein A homolog</fullName>
    </recommendedName>
</protein>
<dbReference type="Pfam" id="PF12833">
    <property type="entry name" value="HTH_18"/>
    <property type="match status" value="1"/>
</dbReference>
<dbReference type="SMART" id="SM00342">
    <property type="entry name" value="HTH_ARAC"/>
    <property type="match status" value="1"/>
</dbReference>
<dbReference type="InterPro" id="IPR001789">
    <property type="entry name" value="Sig_transdc_resp-reg_receiver"/>
</dbReference>
<dbReference type="SUPFAM" id="SSF46689">
    <property type="entry name" value="Homeodomain-like"/>
    <property type="match status" value="2"/>
</dbReference>
<evidence type="ECO:0000259" key="7">
    <source>
        <dbReference type="PROSITE" id="PS01124"/>
    </source>
</evidence>
<gene>
    <name evidence="9" type="ORF">WMQ36_16260</name>
</gene>
<dbReference type="SUPFAM" id="SSF52172">
    <property type="entry name" value="CheY-like"/>
    <property type="match status" value="1"/>
</dbReference>
<dbReference type="InterPro" id="IPR011006">
    <property type="entry name" value="CheY-like_superfamily"/>
</dbReference>
<keyword evidence="6" id="KW-0597">Phosphoprotein</keyword>
<name>A0ABV1D7Y4_9FIRM</name>
<evidence type="ECO:0000256" key="1">
    <source>
        <dbReference type="ARBA" id="ARBA00018672"/>
    </source>
</evidence>
<reference evidence="9 10" key="1">
    <citation type="submission" date="2024-03" db="EMBL/GenBank/DDBJ databases">
        <title>Human intestinal bacterial collection.</title>
        <authorList>
            <person name="Pauvert C."/>
            <person name="Hitch T.C.A."/>
            <person name="Clavel T."/>
        </authorList>
    </citation>
    <scope>NUCLEOTIDE SEQUENCE [LARGE SCALE GENOMIC DNA]</scope>
    <source>
        <strain evidence="9 10">CLA-SR-H021</strain>
    </source>
</reference>
<keyword evidence="3" id="KW-0238">DNA-binding</keyword>
<evidence type="ECO:0000256" key="6">
    <source>
        <dbReference type="PROSITE-ProRule" id="PRU00169"/>
    </source>
</evidence>
<dbReference type="InterPro" id="IPR009057">
    <property type="entry name" value="Homeodomain-like_sf"/>
</dbReference>
<feature type="modified residue" description="4-aspartylphosphate" evidence="6">
    <location>
        <position position="54"/>
    </location>
</feature>
<accession>A0ABV1D7Y4</accession>
<evidence type="ECO:0000259" key="8">
    <source>
        <dbReference type="PROSITE" id="PS50110"/>
    </source>
</evidence>
<dbReference type="PANTHER" id="PTHR43280">
    <property type="entry name" value="ARAC-FAMILY TRANSCRIPTIONAL REGULATOR"/>
    <property type="match status" value="1"/>
</dbReference>
<dbReference type="Proteomes" id="UP001454086">
    <property type="component" value="Unassembled WGS sequence"/>
</dbReference>
<dbReference type="PANTHER" id="PTHR43280:SF28">
    <property type="entry name" value="HTH-TYPE TRANSCRIPTIONAL ACTIVATOR RHAS"/>
    <property type="match status" value="1"/>
</dbReference>
<evidence type="ECO:0000256" key="5">
    <source>
        <dbReference type="ARBA" id="ARBA00024867"/>
    </source>
</evidence>
<keyword evidence="2" id="KW-0805">Transcription regulation</keyword>
<dbReference type="PROSITE" id="PS50110">
    <property type="entry name" value="RESPONSE_REGULATORY"/>
    <property type="match status" value="1"/>
</dbReference>
<keyword evidence="4" id="KW-0804">Transcription</keyword>
<evidence type="ECO:0000256" key="3">
    <source>
        <dbReference type="ARBA" id="ARBA00023125"/>
    </source>
</evidence>
<dbReference type="PROSITE" id="PS01124">
    <property type="entry name" value="HTH_ARAC_FAMILY_2"/>
    <property type="match status" value="1"/>
</dbReference>
<feature type="domain" description="Response regulatory" evidence="8">
    <location>
        <begin position="3"/>
        <end position="119"/>
    </location>
</feature>
<dbReference type="Pfam" id="PF00072">
    <property type="entry name" value="Response_reg"/>
    <property type="match status" value="1"/>
</dbReference>
<feature type="domain" description="HTH araC/xylS-type" evidence="7">
    <location>
        <begin position="419"/>
        <end position="516"/>
    </location>
</feature>
<evidence type="ECO:0000313" key="9">
    <source>
        <dbReference type="EMBL" id="MEQ2426527.1"/>
    </source>
</evidence>
<proteinExistence type="predicted"/>
<dbReference type="CDD" id="cd17536">
    <property type="entry name" value="REC_YesN-like"/>
    <property type="match status" value="1"/>
</dbReference>
<dbReference type="Gene3D" id="1.10.10.60">
    <property type="entry name" value="Homeodomain-like"/>
    <property type="match status" value="2"/>
</dbReference>
<dbReference type="InterPro" id="IPR018060">
    <property type="entry name" value="HTH_AraC"/>
</dbReference>
<organism evidence="9 10">
    <name type="scientific">Enterocloster hominis</name>
    <name type="common">ex Hitch et al. 2024</name>
    <dbReference type="NCBI Taxonomy" id="1917870"/>
    <lineage>
        <taxon>Bacteria</taxon>
        <taxon>Bacillati</taxon>
        <taxon>Bacillota</taxon>
        <taxon>Clostridia</taxon>
        <taxon>Lachnospirales</taxon>
        <taxon>Lachnospiraceae</taxon>
        <taxon>Enterocloster</taxon>
    </lineage>
</organism>
<comment type="function">
    <text evidence="5">May play the central regulatory role in sporulation. It may be an element of the effector pathway responsible for the activation of sporulation genes in response to nutritional stress. Spo0A may act in concert with spo0H (a sigma factor) to control the expression of some genes that are critical to the sporulation process.</text>
</comment>
<comment type="caution">
    <text evidence="9">The sequence shown here is derived from an EMBL/GenBank/DDBJ whole genome shotgun (WGS) entry which is preliminary data.</text>
</comment>
<dbReference type="EMBL" id="JBBMFM010000065">
    <property type="protein sequence ID" value="MEQ2426527.1"/>
    <property type="molecule type" value="Genomic_DNA"/>
</dbReference>
<sequence>MIKVVLIEDENVVLKGMAMVLKREPDVDLAGTAEDGNQGLELIYREHPDVVLTDIRMPGLSGLEMIEQAQMRFPDTVFIIFSGFCEFKYVQQAIGLGVLAYLEKPVTVSDLRGALKKAANLVDYKKNYIRMKERTQQVNRVMVEQALYDLMNQPSAMEAANMERLLEVGEYLSFSTELAVLCAGKLSWKESGVDEYRKLIHAMTFSIAGNHSLDIYTLTMEEQLYFVYFNQECQIFPFYQEISGQRQALEDQGISFYGGISSIHQGIYGLKDAFSEARSAQNYACFLEAEEIVRSEDVKYRNHIPAEITDSQYSMEFNFRLQNYSQFRKQAGAYLSYLAKAGIMPELLRNECLDLVYLVQKLSLESGGVGEDRLPVISHSEIMDLESAEEMTDWARRMTDRFLLEVEQDRNTEREHPVSVVKKYIDQHYAESITLETLADQVHMNPTYLSVLFKKEEGVAYSHYLAQVRIRQAAGLLEKGEKAKDVCRKVGYFDYRYFNKQFKKYVGMTPDTYKRTKIGLE</sequence>
<dbReference type="Gene3D" id="3.40.50.2300">
    <property type="match status" value="1"/>
</dbReference>
<dbReference type="RefSeq" id="WP_008722658.1">
    <property type="nucleotide sequence ID" value="NZ_JBBMFM010000065.1"/>
</dbReference>
<evidence type="ECO:0000256" key="2">
    <source>
        <dbReference type="ARBA" id="ARBA00023015"/>
    </source>
</evidence>